<reference evidence="3 4" key="1">
    <citation type="submission" date="2020-08" db="EMBL/GenBank/DDBJ databases">
        <title>Genomic Encyclopedia of Type Strains, Phase IV (KMG-IV): sequencing the most valuable type-strain genomes for metagenomic binning, comparative biology and taxonomic classification.</title>
        <authorList>
            <person name="Goeker M."/>
        </authorList>
    </citation>
    <scope>NUCLEOTIDE SEQUENCE [LARGE SCALE GENOMIC DNA]</scope>
    <source>
        <strain evidence="3 4">DSM 102189</strain>
    </source>
</reference>
<dbReference type="GO" id="GO:1902600">
    <property type="term" value="P:proton transmembrane transport"/>
    <property type="evidence" value="ECO:0007669"/>
    <property type="project" value="UniProtKB-KW"/>
</dbReference>
<keyword evidence="2" id="KW-1133">Transmembrane helix</keyword>
<keyword evidence="2" id="KW-0812">Transmembrane</keyword>
<dbReference type="Proteomes" id="UP000538147">
    <property type="component" value="Unassembled WGS sequence"/>
</dbReference>
<dbReference type="AlphaFoldDB" id="A0A841LD19"/>
<feature type="transmembrane region" description="Helical" evidence="2">
    <location>
        <begin position="63"/>
        <end position="84"/>
    </location>
</feature>
<proteinExistence type="inferred from homology"/>
<name>A0A841LD19_9SPHN</name>
<accession>A0A841LD19</accession>
<dbReference type="EMBL" id="JACIIV010000012">
    <property type="protein sequence ID" value="MBB6227715.1"/>
    <property type="molecule type" value="Genomic_DNA"/>
</dbReference>
<comment type="caution">
    <text evidence="3">The sequence shown here is derived from an EMBL/GenBank/DDBJ whole genome shotgun (WGS) entry which is preliminary data.</text>
</comment>
<evidence type="ECO:0000256" key="2">
    <source>
        <dbReference type="SAM" id="Phobius"/>
    </source>
</evidence>
<keyword evidence="1" id="KW-0406">Ion transport</keyword>
<keyword evidence="1" id="KW-0813">Transport</keyword>
<sequence length="97" mass="10511">MAEDSKPDDALARRIAAARAAEAGKRDETKRAESASWSVATEFVGAMLAGGFIGWFIDRQFDTGPWGLIGLLLLGFVTGLRNVLRKQDSGQTPENEE</sequence>
<dbReference type="InterPro" id="IPR032820">
    <property type="entry name" value="ATPase_put"/>
</dbReference>
<feature type="transmembrane region" description="Helical" evidence="2">
    <location>
        <begin position="35"/>
        <end position="57"/>
    </location>
</feature>
<gene>
    <name evidence="3" type="ORF">FHS79_001894</name>
</gene>
<evidence type="ECO:0000256" key="1">
    <source>
        <dbReference type="PIRNR" id="PIRNR032126"/>
    </source>
</evidence>
<keyword evidence="1" id="KW-0375">Hydrogen ion transport</keyword>
<dbReference type="RefSeq" id="WP_207792290.1">
    <property type="nucleotide sequence ID" value="NZ_BMOX01000168.1"/>
</dbReference>
<dbReference type="GO" id="GO:0045259">
    <property type="term" value="C:proton-transporting ATP synthase complex"/>
    <property type="evidence" value="ECO:0007669"/>
    <property type="project" value="UniProtKB-UniRule"/>
</dbReference>
<dbReference type="Pfam" id="PF09527">
    <property type="entry name" value="ATPase_gene1"/>
    <property type="match status" value="1"/>
</dbReference>
<organism evidence="3 4">
    <name type="scientific">Polymorphobacter multimanifer</name>
    <dbReference type="NCBI Taxonomy" id="1070431"/>
    <lineage>
        <taxon>Bacteria</taxon>
        <taxon>Pseudomonadati</taxon>
        <taxon>Pseudomonadota</taxon>
        <taxon>Alphaproteobacteria</taxon>
        <taxon>Sphingomonadales</taxon>
        <taxon>Sphingosinicellaceae</taxon>
        <taxon>Polymorphobacter</taxon>
    </lineage>
</organism>
<evidence type="ECO:0000313" key="4">
    <source>
        <dbReference type="Proteomes" id="UP000538147"/>
    </source>
</evidence>
<comment type="function">
    <text evidence="1">A possible function for this protein is to guide the assembly of the membrane sector of the ATPase enzyme complex.</text>
</comment>
<protein>
    <recommendedName>
        <fullName evidence="1">ATP synthase protein I</fullName>
    </recommendedName>
</protein>
<dbReference type="InterPro" id="IPR016989">
    <property type="entry name" value="Atp1_alphaprobac"/>
</dbReference>
<comment type="similarity">
    <text evidence="1">Belongs to the bacterial AtpI family.</text>
</comment>
<keyword evidence="1 2" id="KW-0472">Membrane</keyword>
<keyword evidence="4" id="KW-1185">Reference proteome</keyword>
<evidence type="ECO:0000313" key="3">
    <source>
        <dbReference type="EMBL" id="MBB6227715.1"/>
    </source>
</evidence>
<dbReference type="PIRSF" id="PIRSF032126">
    <property type="entry name" value="F0F1_ATP_synthase_subunit_I"/>
    <property type="match status" value="1"/>
</dbReference>